<gene>
    <name evidence="4" type="ORF">KP77_18500</name>
</gene>
<dbReference type="STRING" id="135826.KP77_18500"/>
<evidence type="ECO:0000256" key="3">
    <source>
        <dbReference type="RuleBase" id="RU362076"/>
    </source>
</evidence>
<evidence type="ECO:0000313" key="5">
    <source>
        <dbReference type="Proteomes" id="UP000031950"/>
    </source>
</evidence>
<sequence>MELKGINEGLYLSSLEKKKLEAKDQTMGKDQFLKLLIAQLQNQDPTQPMEDKEFISQMANFSSLEQMTNMATSFEKFASMQEQTALIQYNEFVGKEVKWDKMETVDGEEVATNGKGIVETVKFKGGSVEFTLEDGTTLTPGNVSEVNKGELQDSLQQASMMIGKKVSWMKEDEELESTVVSVSRKDGAIWLHTADEQRITADELTKIAQ</sequence>
<organism evidence="4 5">
    <name type="scientific">Jeotgalibacillus alimentarius</name>
    <dbReference type="NCBI Taxonomy" id="135826"/>
    <lineage>
        <taxon>Bacteria</taxon>
        <taxon>Bacillati</taxon>
        <taxon>Bacillota</taxon>
        <taxon>Bacilli</taxon>
        <taxon>Bacillales</taxon>
        <taxon>Caryophanaceae</taxon>
        <taxon>Jeotgalibacillus</taxon>
    </lineage>
</organism>
<dbReference type="PATRIC" id="fig|135826.4.peg.1845"/>
<comment type="function">
    <text evidence="3">Required for flagellar hook formation. May act as a scaffolding protein.</text>
</comment>
<dbReference type="Proteomes" id="UP000031950">
    <property type="component" value="Unassembled WGS sequence"/>
</dbReference>
<dbReference type="NCBIfam" id="NF007197">
    <property type="entry name" value="PRK09618.1"/>
    <property type="match status" value="1"/>
</dbReference>
<comment type="caution">
    <text evidence="4">The sequence shown here is derived from an EMBL/GenBank/DDBJ whole genome shotgun (WGS) entry which is preliminary data.</text>
</comment>
<name>A0A0C2RJW5_9BACL</name>
<keyword evidence="5" id="KW-1185">Reference proteome</keyword>
<dbReference type="EMBL" id="JXRQ01000017">
    <property type="protein sequence ID" value="KIL50475.1"/>
    <property type="molecule type" value="Genomic_DNA"/>
</dbReference>
<comment type="similarity">
    <text evidence="1 3">Belongs to the FlgD family.</text>
</comment>
<protein>
    <recommendedName>
        <fullName evidence="3">Basal-body rod modification protein FlgD</fullName>
    </recommendedName>
</protein>
<evidence type="ECO:0000313" key="4">
    <source>
        <dbReference type="EMBL" id="KIL50475.1"/>
    </source>
</evidence>
<dbReference type="Pfam" id="PF03963">
    <property type="entry name" value="FlgD"/>
    <property type="match status" value="1"/>
</dbReference>
<evidence type="ECO:0000256" key="2">
    <source>
        <dbReference type="ARBA" id="ARBA00022795"/>
    </source>
</evidence>
<dbReference type="AlphaFoldDB" id="A0A0C2RJW5"/>
<dbReference type="GO" id="GO:0044781">
    <property type="term" value="P:bacterial-type flagellum organization"/>
    <property type="evidence" value="ECO:0007669"/>
    <property type="project" value="UniProtKB-UniRule"/>
</dbReference>
<dbReference type="RefSeq" id="WP_235420697.1">
    <property type="nucleotide sequence ID" value="NZ_JXRQ01000017.1"/>
</dbReference>
<evidence type="ECO:0000256" key="1">
    <source>
        <dbReference type="ARBA" id="ARBA00010577"/>
    </source>
</evidence>
<keyword evidence="2 3" id="KW-1005">Bacterial flagellum biogenesis</keyword>
<accession>A0A0C2RJW5</accession>
<dbReference type="InterPro" id="IPR005648">
    <property type="entry name" value="FlgD"/>
</dbReference>
<proteinExistence type="inferred from homology"/>
<reference evidence="4 5" key="1">
    <citation type="submission" date="2015-01" db="EMBL/GenBank/DDBJ databases">
        <title>Genome sequence of Jeotgalibacillus alimentarius.</title>
        <authorList>
            <person name="Goh K.M."/>
            <person name="Chan K.-G."/>
            <person name="Yaakop A.S."/>
            <person name="Ee R."/>
            <person name="Gan H.M."/>
            <person name="Chan C.S."/>
        </authorList>
    </citation>
    <scope>NUCLEOTIDE SEQUENCE [LARGE SCALE GENOMIC DNA]</scope>
    <source>
        <strain evidence="4 5">YKJ-13</strain>
    </source>
</reference>